<protein>
    <submittedName>
        <fullName evidence="1">Uncharacterized protein</fullName>
    </submittedName>
</protein>
<feature type="non-terminal residue" evidence="1">
    <location>
        <position position="89"/>
    </location>
</feature>
<gene>
    <name evidence="1" type="ORF">S01H1_09605</name>
</gene>
<dbReference type="EMBL" id="BARS01004908">
    <property type="protein sequence ID" value="GAF84663.1"/>
    <property type="molecule type" value="Genomic_DNA"/>
</dbReference>
<proteinExistence type="predicted"/>
<dbReference type="AlphaFoldDB" id="X0SU05"/>
<sequence>MSYTVAANRLLPLHIGEEVEAATDYKSPHASIQSITMGIRIGGAKYAIGYIQKFTFDMKRDTTPIYQIEPYPDIRGDQVTGNPALINQE</sequence>
<accession>X0SU05</accession>
<reference evidence="1" key="1">
    <citation type="journal article" date="2014" name="Front. Microbiol.">
        <title>High frequency of phylogenetically diverse reductive dehalogenase-homologous genes in deep subseafloor sedimentary metagenomes.</title>
        <authorList>
            <person name="Kawai M."/>
            <person name="Futagami T."/>
            <person name="Toyoda A."/>
            <person name="Takaki Y."/>
            <person name="Nishi S."/>
            <person name="Hori S."/>
            <person name="Arai W."/>
            <person name="Tsubouchi T."/>
            <person name="Morono Y."/>
            <person name="Uchiyama I."/>
            <person name="Ito T."/>
            <person name="Fujiyama A."/>
            <person name="Inagaki F."/>
            <person name="Takami H."/>
        </authorList>
    </citation>
    <scope>NUCLEOTIDE SEQUENCE</scope>
    <source>
        <strain evidence="1">Expedition CK06-06</strain>
    </source>
</reference>
<organism evidence="1">
    <name type="scientific">marine sediment metagenome</name>
    <dbReference type="NCBI Taxonomy" id="412755"/>
    <lineage>
        <taxon>unclassified sequences</taxon>
        <taxon>metagenomes</taxon>
        <taxon>ecological metagenomes</taxon>
    </lineage>
</organism>
<evidence type="ECO:0000313" key="1">
    <source>
        <dbReference type="EMBL" id="GAF84663.1"/>
    </source>
</evidence>
<comment type="caution">
    <text evidence="1">The sequence shown here is derived from an EMBL/GenBank/DDBJ whole genome shotgun (WGS) entry which is preliminary data.</text>
</comment>
<name>X0SU05_9ZZZZ</name>